<dbReference type="AlphaFoldDB" id="A0A1W4WVB3"/>
<keyword evidence="4" id="KW-1185">Reference proteome</keyword>
<feature type="signal peptide" evidence="3">
    <location>
        <begin position="1"/>
        <end position="17"/>
    </location>
</feature>
<dbReference type="Proteomes" id="UP000192223">
    <property type="component" value="Unplaced"/>
</dbReference>
<evidence type="ECO:0000256" key="3">
    <source>
        <dbReference type="SAM" id="SignalP"/>
    </source>
</evidence>
<evidence type="ECO:0000256" key="1">
    <source>
        <dbReference type="SAM" id="MobiDB-lite"/>
    </source>
</evidence>
<sequence length="698" mass="80932">MCKYFAFIFIFYLLVFAKSTSDVSNTAIKFTSEIYNDNKVTKKGISNFDQTIFKSENTNNLTISKENLFKENESVKETQKENCGDHIVRSKVANSQRTNTTDEHTSHNELGINDCEIDNLFIKSHNDCKFVKKIKLIINPIENATMKQIRKTTSVERLFLEKILTYFKMVIPNNVLKPNQSVQLIVTVVPEKYNTSGLLEDEIIKIFPSLYSLIDNRNISKDTSNKVHTTAIQKSNIEKSSLEFNDSTEKSTNLSITIRHVKDNSEAVLPEKILEKINGINQTGNQNKIKANFTSDLKTGTQRQKPNGNLKTPPSTSTQAQFPVNFTEESKTSQISYFPKKRDILSYEKDNEKKLVNDLHNQNKINSLNDIKPEKINMNEPRRHRVYKRVKKGLSRLFLYKQNDRDNHKTDFSFPKFSMPLFLLSSFKSEDFANKKSINLKNNKRFSTNEKYNPDLIRAIQTNLIDYFLNSLLFGSLLTAPERYQESDTDFIVDTLIRNGDRFFLDTAVYLEPKYHRLTNNHDNKKHKHKRRYFSKQLSTLVASSTNKNIVELLHNKDVDKQVSDDNEKNEPLRKKRSFTIKGAPTLIVSDNSLEVILTEKSSERYQPPYKVCRIKRNGLLSSTITSVACLMLSLGILCYFLYKRKCLNKPRRCVWFAIPNGSEIRERVFETNIKKENQSKTDDDIKMLYKNDNFQIA</sequence>
<name>A0A1W4WVB3_AGRPL</name>
<protein>
    <submittedName>
        <fullName evidence="5">Uncharacterized protein LOC108736172</fullName>
    </submittedName>
</protein>
<keyword evidence="3" id="KW-0732">Signal</keyword>
<keyword evidence="2" id="KW-0472">Membrane</keyword>
<evidence type="ECO:0000313" key="4">
    <source>
        <dbReference type="Proteomes" id="UP000192223"/>
    </source>
</evidence>
<dbReference type="GeneID" id="108736172"/>
<reference evidence="5" key="1">
    <citation type="submission" date="2025-08" db="UniProtKB">
        <authorList>
            <consortium name="RefSeq"/>
        </authorList>
    </citation>
    <scope>IDENTIFICATION</scope>
    <source>
        <tissue evidence="5">Entire body</tissue>
    </source>
</reference>
<accession>A0A1W4WVB3</accession>
<evidence type="ECO:0000313" key="5">
    <source>
        <dbReference type="RefSeq" id="XP_018324000.1"/>
    </source>
</evidence>
<feature type="region of interest" description="Disordered" evidence="1">
    <location>
        <begin position="296"/>
        <end position="320"/>
    </location>
</feature>
<gene>
    <name evidence="5" type="primary">LOC108736172</name>
</gene>
<dbReference type="KEGG" id="apln:108736172"/>
<proteinExistence type="predicted"/>
<keyword evidence="2" id="KW-1133">Transmembrane helix</keyword>
<organism evidence="4 5">
    <name type="scientific">Agrilus planipennis</name>
    <name type="common">Emerald ash borer</name>
    <name type="synonym">Agrilus marcopoli</name>
    <dbReference type="NCBI Taxonomy" id="224129"/>
    <lineage>
        <taxon>Eukaryota</taxon>
        <taxon>Metazoa</taxon>
        <taxon>Ecdysozoa</taxon>
        <taxon>Arthropoda</taxon>
        <taxon>Hexapoda</taxon>
        <taxon>Insecta</taxon>
        <taxon>Pterygota</taxon>
        <taxon>Neoptera</taxon>
        <taxon>Endopterygota</taxon>
        <taxon>Coleoptera</taxon>
        <taxon>Polyphaga</taxon>
        <taxon>Elateriformia</taxon>
        <taxon>Buprestoidea</taxon>
        <taxon>Buprestidae</taxon>
        <taxon>Agrilinae</taxon>
        <taxon>Agrilus</taxon>
    </lineage>
</organism>
<keyword evidence="2" id="KW-0812">Transmembrane</keyword>
<evidence type="ECO:0000256" key="2">
    <source>
        <dbReference type="SAM" id="Phobius"/>
    </source>
</evidence>
<dbReference type="RefSeq" id="XP_018324000.1">
    <property type="nucleotide sequence ID" value="XM_018468498.2"/>
</dbReference>
<feature type="chain" id="PRO_5010736406" evidence="3">
    <location>
        <begin position="18"/>
        <end position="698"/>
    </location>
</feature>
<feature type="transmembrane region" description="Helical" evidence="2">
    <location>
        <begin position="620"/>
        <end position="643"/>
    </location>
</feature>
<dbReference type="InParanoid" id="A0A1W4WVB3"/>